<comment type="cofactor">
    <cofactor evidence="4">
        <name>Zn(2+)</name>
        <dbReference type="ChEBI" id="CHEBI:29105"/>
    </cofactor>
</comment>
<dbReference type="FunFam" id="3.20.20.70:FF:000004">
    <property type="entry name" value="Ribulose-phosphate 3-epimerase"/>
    <property type="match status" value="1"/>
</dbReference>
<dbReference type="NCBIfam" id="TIGR01163">
    <property type="entry name" value="rpe"/>
    <property type="match status" value="1"/>
</dbReference>
<dbReference type="PROSITE" id="PS01085">
    <property type="entry name" value="RIBUL_P_3_EPIMER_1"/>
    <property type="match status" value="1"/>
</dbReference>
<accession>A0AA41WD07</accession>
<comment type="cofactor">
    <cofactor evidence="2">
        <name>Mn(2+)</name>
        <dbReference type="ChEBI" id="CHEBI:29035"/>
    </cofactor>
</comment>
<protein>
    <recommendedName>
        <fullName evidence="7 10">Ribulose-phosphate 3-epimerase</fullName>
        <ecNumber evidence="7 10">5.1.3.1</ecNumber>
    </recommendedName>
</protein>
<evidence type="ECO:0000256" key="3">
    <source>
        <dbReference type="ARBA" id="ARBA00001941"/>
    </source>
</evidence>
<dbReference type="InterPro" id="IPR011060">
    <property type="entry name" value="RibuloseP-bd_barrel"/>
</dbReference>
<dbReference type="Pfam" id="PF00834">
    <property type="entry name" value="Ribul_P_3_epim"/>
    <property type="match status" value="1"/>
</dbReference>
<comment type="function">
    <text evidence="10">Catalyzes the reversible epimerization of D-ribulose 5-phosphate to D-xylulose 5-phosphate.</text>
</comment>
<keyword evidence="10 11" id="KW-0119">Carbohydrate metabolism</keyword>
<dbReference type="PANTHER" id="PTHR11749">
    <property type="entry name" value="RIBULOSE-5-PHOSPHATE-3-EPIMERASE"/>
    <property type="match status" value="1"/>
</dbReference>
<comment type="pathway">
    <text evidence="10">Carbohydrate degradation.</text>
</comment>
<feature type="active site" description="Proton acceptor" evidence="10 12">
    <location>
        <position position="41"/>
    </location>
</feature>
<evidence type="ECO:0000256" key="13">
    <source>
        <dbReference type="PIRSR" id="PIRSR001461-2"/>
    </source>
</evidence>
<feature type="binding site" evidence="10 13">
    <location>
        <position position="72"/>
    </location>
    <ligand>
        <name>a divalent metal cation</name>
        <dbReference type="ChEBI" id="CHEBI:60240"/>
    </ligand>
</feature>
<comment type="cofactor">
    <cofactor evidence="10 13">
        <name>a divalent metal cation</name>
        <dbReference type="ChEBI" id="CHEBI:60240"/>
    </cofactor>
    <text evidence="10 13">Binds 1 divalent metal cation per subunit.</text>
</comment>
<evidence type="ECO:0000256" key="6">
    <source>
        <dbReference type="ARBA" id="ARBA00009541"/>
    </source>
</evidence>
<dbReference type="EC" id="5.1.3.1" evidence="7 10"/>
<reference evidence="15" key="1">
    <citation type="submission" date="2022-06" db="EMBL/GenBank/DDBJ databases">
        <title>CFH 74404 Thermomicrobiaceae sp.</title>
        <authorList>
            <person name="Ming H."/>
            <person name="Li W.-J."/>
            <person name="Zhao Z."/>
        </authorList>
    </citation>
    <scope>NUCLEOTIDE SEQUENCE</scope>
    <source>
        <strain evidence="15">CFH 74404</strain>
    </source>
</reference>
<comment type="similarity">
    <text evidence="6 10 11">Belongs to the ribulose-phosphate 3-epimerase family.</text>
</comment>
<organism evidence="15 16">
    <name type="scientific">Thermalbibacter longus</name>
    <dbReference type="NCBI Taxonomy" id="2951981"/>
    <lineage>
        <taxon>Bacteria</taxon>
        <taxon>Pseudomonadati</taxon>
        <taxon>Thermomicrobiota</taxon>
        <taxon>Thermomicrobia</taxon>
        <taxon>Thermomicrobiales</taxon>
        <taxon>Thermomicrobiaceae</taxon>
        <taxon>Thermalbibacter</taxon>
    </lineage>
</organism>
<feature type="binding site" evidence="10 14">
    <location>
        <position position="14"/>
    </location>
    <ligand>
        <name>substrate</name>
    </ligand>
</feature>
<dbReference type="SUPFAM" id="SSF51366">
    <property type="entry name" value="Ribulose-phoshate binding barrel"/>
    <property type="match status" value="1"/>
</dbReference>
<feature type="binding site" evidence="14">
    <location>
        <position position="183"/>
    </location>
    <ligand>
        <name>substrate</name>
    </ligand>
</feature>
<dbReference type="PIRSF" id="PIRSF001461">
    <property type="entry name" value="RPE"/>
    <property type="match status" value="1"/>
</dbReference>
<feature type="binding site" evidence="10 13">
    <location>
        <position position="41"/>
    </location>
    <ligand>
        <name>a divalent metal cation</name>
        <dbReference type="ChEBI" id="CHEBI:60240"/>
    </ligand>
</feature>
<dbReference type="Proteomes" id="UP001165306">
    <property type="component" value="Unassembled WGS sequence"/>
</dbReference>
<evidence type="ECO:0000256" key="9">
    <source>
        <dbReference type="ARBA" id="ARBA00023235"/>
    </source>
</evidence>
<dbReference type="GO" id="GO:0004750">
    <property type="term" value="F:D-ribulose-phosphate 3-epimerase activity"/>
    <property type="evidence" value="ECO:0007669"/>
    <property type="project" value="UniProtKB-UniRule"/>
</dbReference>
<evidence type="ECO:0000256" key="11">
    <source>
        <dbReference type="PIRNR" id="PIRNR001461"/>
    </source>
</evidence>
<proteinExistence type="inferred from homology"/>
<comment type="caution">
    <text evidence="15">The sequence shown here is derived from an EMBL/GenBank/DDBJ whole genome shotgun (WGS) entry which is preliminary data.</text>
</comment>
<name>A0AA41WD07_9BACT</name>
<dbReference type="InterPro" id="IPR000056">
    <property type="entry name" value="Ribul_P_3_epim-like"/>
</dbReference>
<dbReference type="GO" id="GO:0019323">
    <property type="term" value="P:pentose catabolic process"/>
    <property type="evidence" value="ECO:0007669"/>
    <property type="project" value="UniProtKB-UniRule"/>
</dbReference>
<comment type="catalytic activity">
    <reaction evidence="1 10 11">
        <text>D-ribulose 5-phosphate = D-xylulose 5-phosphate</text>
        <dbReference type="Rhea" id="RHEA:13677"/>
        <dbReference type="ChEBI" id="CHEBI:57737"/>
        <dbReference type="ChEBI" id="CHEBI:58121"/>
        <dbReference type="EC" id="5.1.3.1"/>
    </reaction>
</comment>
<dbReference type="CDD" id="cd00429">
    <property type="entry name" value="RPE"/>
    <property type="match status" value="1"/>
</dbReference>
<dbReference type="GO" id="GO:0006098">
    <property type="term" value="P:pentose-phosphate shunt"/>
    <property type="evidence" value="ECO:0007669"/>
    <property type="project" value="UniProtKB-UniRule"/>
</dbReference>
<comment type="cofactor">
    <cofactor evidence="3">
        <name>Co(2+)</name>
        <dbReference type="ChEBI" id="CHEBI:48828"/>
    </cofactor>
</comment>
<evidence type="ECO:0000256" key="2">
    <source>
        <dbReference type="ARBA" id="ARBA00001936"/>
    </source>
</evidence>
<keyword evidence="16" id="KW-1185">Reference proteome</keyword>
<feature type="binding site" evidence="10 13">
    <location>
        <position position="181"/>
    </location>
    <ligand>
        <name>a divalent metal cation</name>
        <dbReference type="ChEBI" id="CHEBI:60240"/>
    </ligand>
</feature>
<keyword evidence="13" id="KW-0464">Manganese</keyword>
<keyword evidence="13" id="KW-0170">Cobalt</keyword>
<feature type="binding site" evidence="10 14">
    <location>
        <begin position="148"/>
        <end position="151"/>
    </location>
    <ligand>
        <name>substrate</name>
    </ligand>
</feature>
<feature type="binding site" evidence="10 14">
    <location>
        <begin position="203"/>
        <end position="204"/>
    </location>
    <ligand>
        <name>substrate</name>
    </ligand>
</feature>
<evidence type="ECO:0000313" key="16">
    <source>
        <dbReference type="Proteomes" id="UP001165306"/>
    </source>
</evidence>
<dbReference type="EMBL" id="JAMSLR010000002">
    <property type="protein sequence ID" value="MCM8748239.1"/>
    <property type="molecule type" value="Genomic_DNA"/>
</dbReference>
<gene>
    <name evidence="10 15" type="primary">rpe</name>
    <name evidence="15" type="ORF">NET02_03700</name>
</gene>
<dbReference type="RefSeq" id="WP_284056022.1">
    <property type="nucleotide sequence ID" value="NZ_JAMSLR010000002.1"/>
</dbReference>
<dbReference type="HAMAP" id="MF_02227">
    <property type="entry name" value="RPE"/>
    <property type="match status" value="1"/>
</dbReference>
<evidence type="ECO:0000256" key="5">
    <source>
        <dbReference type="ARBA" id="ARBA00001954"/>
    </source>
</evidence>
<feature type="active site" description="Proton donor" evidence="10 12">
    <location>
        <position position="181"/>
    </location>
</feature>
<keyword evidence="8 10" id="KW-0479">Metal-binding</keyword>
<dbReference type="Gene3D" id="3.20.20.70">
    <property type="entry name" value="Aldolase class I"/>
    <property type="match status" value="1"/>
</dbReference>
<dbReference type="InterPro" id="IPR013785">
    <property type="entry name" value="Aldolase_TIM"/>
</dbReference>
<evidence type="ECO:0000256" key="8">
    <source>
        <dbReference type="ARBA" id="ARBA00022723"/>
    </source>
</evidence>
<dbReference type="AlphaFoldDB" id="A0AA41WD07"/>
<dbReference type="GO" id="GO:0046872">
    <property type="term" value="F:metal ion binding"/>
    <property type="evidence" value="ECO:0007669"/>
    <property type="project" value="UniProtKB-UniRule"/>
</dbReference>
<feature type="binding site" evidence="10 14">
    <location>
        <position position="72"/>
    </location>
    <ligand>
        <name>substrate</name>
    </ligand>
</feature>
<evidence type="ECO:0000256" key="10">
    <source>
        <dbReference type="HAMAP-Rule" id="MF_02227"/>
    </source>
</evidence>
<dbReference type="NCBIfam" id="NF004076">
    <property type="entry name" value="PRK05581.1-4"/>
    <property type="match status" value="1"/>
</dbReference>
<dbReference type="GO" id="GO:0005737">
    <property type="term" value="C:cytoplasm"/>
    <property type="evidence" value="ECO:0007669"/>
    <property type="project" value="UniProtKB-ARBA"/>
</dbReference>
<evidence type="ECO:0000256" key="1">
    <source>
        <dbReference type="ARBA" id="ARBA00001782"/>
    </source>
</evidence>
<dbReference type="InterPro" id="IPR026019">
    <property type="entry name" value="Ribul_P_3_epim"/>
</dbReference>
<evidence type="ECO:0000256" key="14">
    <source>
        <dbReference type="PIRSR" id="PIRSR001461-3"/>
    </source>
</evidence>
<feature type="binding site" evidence="10 13">
    <location>
        <position position="39"/>
    </location>
    <ligand>
        <name>a divalent metal cation</name>
        <dbReference type="ChEBI" id="CHEBI:60240"/>
    </ligand>
</feature>
<sequence length="227" mass="23979">MPDLRARRPALSPSILNADFGHLAEAFRQLELGGADYVHLDVMDGRFVPNISFGLPVVEAARRATSLPLDVHLMIVEPERYIGDFVAAGASIVTIHAEACLHLHRAVRQIHETGALAGVALNPATPLTAVEEILPFVDLVLIMTVDPGFGGQALIPAALRKVERLRRLIDELGLPAVIEVDGGVKESNVAAVIRAGADVVVTGSAAFPPGGSTVEALQALRRAMQGS</sequence>
<evidence type="ECO:0000313" key="15">
    <source>
        <dbReference type="EMBL" id="MCM8748239.1"/>
    </source>
</evidence>
<comment type="cofactor">
    <cofactor evidence="5">
        <name>Fe(2+)</name>
        <dbReference type="ChEBI" id="CHEBI:29033"/>
    </cofactor>
</comment>
<keyword evidence="9 10" id="KW-0413">Isomerase</keyword>
<keyword evidence="13" id="KW-0862">Zinc</keyword>
<evidence type="ECO:0000256" key="12">
    <source>
        <dbReference type="PIRSR" id="PIRSR001461-1"/>
    </source>
</evidence>
<evidence type="ECO:0000256" key="4">
    <source>
        <dbReference type="ARBA" id="ARBA00001947"/>
    </source>
</evidence>
<feature type="binding site" evidence="10">
    <location>
        <begin position="181"/>
        <end position="183"/>
    </location>
    <ligand>
        <name>substrate</name>
    </ligand>
</feature>
<evidence type="ECO:0000256" key="7">
    <source>
        <dbReference type="ARBA" id="ARBA00013188"/>
    </source>
</evidence>